<organism evidence="1 2">
    <name type="scientific">Cenococcum geophilum 1.58</name>
    <dbReference type="NCBI Taxonomy" id="794803"/>
    <lineage>
        <taxon>Eukaryota</taxon>
        <taxon>Fungi</taxon>
        <taxon>Dikarya</taxon>
        <taxon>Ascomycota</taxon>
        <taxon>Pezizomycotina</taxon>
        <taxon>Dothideomycetes</taxon>
        <taxon>Pleosporomycetidae</taxon>
        <taxon>Gloniales</taxon>
        <taxon>Gloniaceae</taxon>
        <taxon>Cenococcum</taxon>
    </lineage>
</organism>
<sequence length="78" mass="8796">FGHIGDRCSTRAYRFYAAVYLSKDYSCSTYIIIGKPCKYTTPLFINCKENHFANSKDCEILKAAKLVDSTSLKGSIEE</sequence>
<keyword evidence="2" id="KW-1185">Reference proteome</keyword>
<protein>
    <submittedName>
        <fullName evidence="1">Uncharacterized protein</fullName>
    </submittedName>
</protein>
<evidence type="ECO:0000313" key="1">
    <source>
        <dbReference type="EMBL" id="OCK87719.1"/>
    </source>
</evidence>
<proteinExistence type="predicted"/>
<dbReference type="Proteomes" id="UP000250078">
    <property type="component" value="Unassembled WGS sequence"/>
</dbReference>
<dbReference type="EMBL" id="KV748256">
    <property type="protein sequence ID" value="OCK87719.1"/>
    <property type="molecule type" value="Genomic_DNA"/>
</dbReference>
<feature type="non-terminal residue" evidence="1">
    <location>
        <position position="1"/>
    </location>
</feature>
<evidence type="ECO:0000313" key="2">
    <source>
        <dbReference type="Proteomes" id="UP000250078"/>
    </source>
</evidence>
<gene>
    <name evidence="1" type="ORF">K441DRAFT_592903</name>
</gene>
<reference evidence="1 2" key="1">
    <citation type="journal article" date="2016" name="Nat. Commun.">
        <title>Ectomycorrhizal ecology is imprinted in the genome of the dominant symbiotic fungus Cenococcum geophilum.</title>
        <authorList>
            <consortium name="DOE Joint Genome Institute"/>
            <person name="Peter M."/>
            <person name="Kohler A."/>
            <person name="Ohm R.A."/>
            <person name="Kuo A."/>
            <person name="Krutzmann J."/>
            <person name="Morin E."/>
            <person name="Arend M."/>
            <person name="Barry K.W."/>
            <person name="Binder M."/>
            <person name="Choi C."/>
            <person name="Clum A."/>
            <person name="Copeland A."/>
            <person name="Grisel N."/>
            <person name="Haridas S."/>
            <person name="Kipfer T."/>
            <person name="LaButti K."/>
            <person name="Lindquist E."/>
            <person name="Lipzen A."/>
            <person name="Maire R."/>
            <person name="Meier B."/>
            <person name="Mihaltcheva S."/>
            <person name="Molinier V."/>
            <person name="Murat C."/>
            <person name="Poggeler S."/>
            <person name="Quandt C.A."/>
            <person name="Sperisen C."/>
            <person name="Tritt A."/>
            <person name="Tisserant E."/>
            <person name="Crous P.W."/>
            <person name="Henrissat B."/>
            <person name="Nehls U."/>
            <person name="Egli S."/>
            <person name="Spatafora J.W."/>
            <person name="Grigoriev I.V."/>
            <person name="Martin F.M."/>
        </authorList>
    </citation>
    <scope>NUCLEOTIDE SEQUENCE [LARGE SCALE GENOMIC DNA]</scope>
    <source>
        <strain evidence="1 2">1.58</strain>
    </source>
</reference>
<accession>A0ACC8EMX7</accession>
<name>A0ACC8EMX7_9PEZI</name>